<sequence length="288" mass="30957">MMQLAKKLVPAPIRALRWRARWMRHAPAYAAAPLQSWQRALGFTLREMSGGEFAFRTPDGMVMHTMPNNFSSFAMAVGGARDPEIWRLIERRLRRGMTFVDAGANIGAYTLPAARLVGPEGRVVSFEAHPVTYRLLARNVAENGLANVLALNEALGEEAGTLTLAFTAANPGETHVAADGETGAQVPVTPLDAALTARGVAGVDYLKIDVEGFELPVLRGALGTIRANPGLLIQTELQERHAARYGTDIGEIVALLRGEGLSPHVVDGEGRLQPVTGPVRGDIIWARG</sequence>
<dbReference type="NCBIfam" id="TIGR01444">
    <property type="entry name" value="fkbM_fam"/>
    <property type="match status" value="1"/>
</dbReference>
<dbReference type="InterPro" id="IPR052514">
    <property type="entry name" value="SAM-dependent_MTase"/>
</dbReference>
<evidence type="ECO:0000259" key="1">
    <source>
        <dbReference type="Pfam" id="PF05050"/>
    </source>
</evidence>
<accession>A0A317FNZ5</accession>
<dbReference type="Gene3D" id="3.40.50.150">
    <property type="entry name" value="Vaccinia Virus protein VP39"/>
    <property type="match status" value="1"/>
</dbReference>
<reference evidence="3" key="1">
    <citation type="submission" date="2018-05" db="EMBL/GenBank/DDBJ databases">
        <authorList>
            <person name="Du Z."/>
            <person name="Wang X."/>
        </authorList>
    </citation>
    <scope>NUCLEOTIDE SEQUENCE [LARGE SCALE GENOMIC DNA]</scope>
    <source>
        <strain evidence="3">CQN31</strain>
    </source>
</reference>
<dbReference type="PANTHER" id="PTHR34203">
    <property type="entry name" value="METHYLTRANSFERASE, FKBM FAMILY PROTEIN"/>
    <property type="match status" value="1"/>
</dbReference>
<evidence type="ECO:0000313" key="3">
    <source>
        <dbReference type="Proteomes" id="UP000245765"/>
    </source>
</evidence>
<proteinExistence type="predicted"/>
<feature type="domain" description="Methyltransferase FkbM" evidence="1">
    <location>
        <begin position="101"/>
        <end position="258"/>
    </location>
</feature>
<organism evidence="2 3">
    <name type="scientific">Falsiroseomonas bella</name>
    <dbReference type="NCBI Taxonomy" id="2184016"/>
    <lineage>
        <taxon>Bacteria</taxon>
        <taxon>Pseudomonadati</taxon>
        <taxon>Pseudomonadota</taxon>
        <taxon>Alphaproteobacteria</taxon>
        <taxon>Acetobacterales</taxon>
        <taxon>Roseomonadaceae</taxon>
        <taxon>Falsiroseomonas</taxon>
    </lineage>
</organism>
<dbReference type="Pfam" id="PF05050">
    <property type="entry name" value="Methyltransf_21"/>
    <property type="match status" value="1"/>
</dbReference>
<dbReference type="Proteomes" id="UP000245765">
    <property type="component" value="Unassembled WGS sequence"/>
</dbReference>
<dbReference type="InterPro" id="IPR006342">
    <property type="entry name" value="FkbM_mtfrase"/>
</dbReference>
<dbReference type="EMBL" id="QGNA01000001">
    <property type="protein sequence ID" value="PWS39198.1"/>
    <property type="molecule type" value="Genomic_DNA"/>
</dbReference>
<evidence type="ECO:0000313" key="2">
    <source>
        <dbReference type="EMBL" id="PWS39198.1"/>
    </source>
</evidence>
<comment type="caution">
    <text evidence="2">The sequence shown here is derived from an EMBL/GenBank/DDBJ whole genome shotgun (WGS) entry which is preliminary data.</text>
</comment>
<dbReference type="OrthoDB" id="5679686at2"/>
<protein>
    <recommendedName>
        <fullName evidence="1">Methyltransferase FkbM domain-containing protein</fullName>
    </recommendedName>
</protein>
<keyword evidence="3" id="KW-1185">Reference proteome</keyword>
<dbReference type="AlphaFoldDB" id="A0A317FNZ5"/>
<dbReference type="RefSeq" id="WP_109869819.1">
    <property type="nucleotide sequence ID" value="NZ_QGNA01000001.1"/>
</dbReference>
<dbReference type="PANTHER" id="PTHR34203:SF15">
    <property type="entry name" value="SLL1173 PROTEIN"/>
    <property type="match status" value="1"/>
</dbReference>
<gene>
    <name evidence="2" type="ORF">DFH01_08170</name>
</gene>
<name>A0A317FNZ5_9PROT</name>
<dbReference type="SUPFAM" id="SSF53335">
    <property type="entry name" value="S-adenosyl-L-methionine-dependent methyltransferases"/>
    <property type="match status" value="1"/>
</dbReference>
<dbReference type="InterPro" id="IPR029063">
    <property type="entry name" value="SAM-dependent_MTases_sf"/>
</dbReference>